<evidence type="ECO:0000256" key="1">
    <source>
        <dbReference type="SAM" id="MobiDB-lite"/>
    </source>
</evidence>
<name>A0ABY1FTH6_9GAMM</name>
<feature type="region of interest" description="Disordered" evidence="1">
    <location>
        <begin position="113"/>
        <end position="151"/>
    </location>
</feature>
<dbReference type="RefSeq" id="WP_075194851.1">
    <property type="nucleotide sequence ID" value="NZ_FOTV01000025.1"/>
</dbReference>
<comment type="caution">
    <text evidence="2">The sequence shown here is derived from an EMBL/GenBank/DDBJ whole genome shotgun (WGS) entry which is preliminary data.</text>
</comment>
<organism evidence="2 3">
    <name type="scientific">Marinobacter salarius</name>
    <dbReference type="NCBI Taxonomy" id="1420917"/>
    <lineage>
        <taxon>Bacteria</taxon>
        <taxon>Pseudomonadati</taxon>
        <taxon>Pseudomonadota</taxon>
        <taxon>Gammaproteobacteria</taxon>
        <taxon>Pseudomonadales</taxon>
        <taxon>Marinobacteraceae</taxon>
        <taxon>Marinobacter</taxon>
    </lineage>
</organism>
<evidence type="ECO:0000313" key="3">
    <source>
        <dbReference type="Proteomes" id="UP000199211"/>
    </source>
</evidence>
<sequence length="664" mass="72211">MSYQLYVTGGYGFTEAILPTLLHPSNAVDIARDYFTRGYQGQHIDLPPDADVSHTGNLTDTQKQTLLEDLQEGRLVLSSRYEPGFDLFTETQANPDTLRSDLPPTLRQRLQQHWPGRSRGGATAARSDSLAPANESSAPSPEPPAPAAPVPGAGPYRVTLAYRWLDGTGVAGLPFTLATDDEEITGTLDPNGEAHIEGLNGRFAFVRLSSDASDDEVGQQRRAIQHALTEVLKHEQREADALEREYQQMPWHQRMAVSTGAAFQGGADAGIGLLQFVDSMADLASPSQSLMDGLKAAWIASENSSDASWYESYRANYNETRHKRWVEALGFNPTDISREDVAEAYELTNLVMADPILRESLNDFVAEYASIQHHTEVTYLTGAVAFDLILMAVLAVATGGAAAVGAAAGRIRHAGLLASLGKTVKAYCAAVRRQRLRYLWRSTDLKKKNHLEARASKRVEGQELKPAKNVPNKFGEVYAKAPAAKLEIDTIADEIAEMFGGQVAKAPIKSQDRATQKIMNDYDGDATKIKDLARNTIIVSPEKMDAVAAELAKRGANVKVINGTTDPLGYSGVNSTIKTQAGIFGEVQVNTPAMIYAKESESVARVLLGDDLYTSIASKSGIPGGQGHKFYEEWRVLSPSSTQAQSVSEQSQEYYEAIRKANGY</sequence>
<evidence type="ECO:0000313" key="2">
    <source>
        <dbReference type="EMBL" id="SFM06467.1"/>
    </source>
</evidence>
<feature type="compositionally biased region" description="Pro residues" evidence="1">
    <location>
        <begin position="140"/>
        <end position="149"/>
    </location>
</feature>
<proteinExistence type="predicted"/>
<keyword evidence="3" id="KW-1185">Reference proteome</keyword>
<reference evidence="2 3" key="1">
    <citation type="submission" date="2016-10" db="EMBL/GenBank/DDBJ databases">
        <authorList>
            <person name="Varghese N."/>
            <person name="Submissions S."/>
        </authorList>
    </citation>
    <scope>NUCLEOTIDE SEQUENCE [LARGE SCALE GENOMIC DNA]</scope>
    <source>
        <strain evidence="2 3">DSM 26291</strain>
    </source>
</reference>
<accession>A0ABY1FTH6</accession>
<gene>
    <name evidence="2" type="ORF">SAMN04487868_12561</name>
</gene>
<protein>
    <submittedName>
        <fullName evidence="2">Uncharacterized protein</fullName>
    </submittedName>
</protein>
<dbReference type="Proteomes" id="UP000199211">
    <property type="component" value="Unassembled WGS sequence"/>
</dbReference>
<dbReference type="EMBL" id="FOTV01000025">
    <property type="protein sequence ID" value="SFM06467.1"/>
    <property type="molecule type" value="Genomic_DNA"/>
</dbReference>